<keyword evidence="6 11" id="KW-0547">Nucleotide-binding</keyword>
<dbReference type="CDD" id="cd04254">
    <property type="entry name" value="AAK_UMPK-PyrH-Ec"/>
    <property type="match status" value="1"/>
</dbReference>
<comment type="similarity">
    <text evidence="3 11">Belongs to the UMP kinase family.</text>
</comment>
<accession>A0A1G2BQV7</accession>
<dbReference type="InterPro" id="IPR036393">
    <property type="entry name" value="AceGlu_kinase-like_sf"/>
</dbReference>
<dbReference type="FunFam" id="3.40.1160.10:FF:000001">
    <property type="entry name" value="Uridylate kinase"/>
    <property type="match status" value="1"/>
</dbReference>
<dbReference type="SUPFAM" id="SSF53633">
    <property type="entry name" value="Carbamate kinase-like"/>
    <property type="match status" value="1"/>
</dbReference>
<reference evidence="13 14" key="1">
    <citation type="journal article" date="2016" name="Nat. Commun.">
        <title>Thousands of microbial genomes shed light on interconnected biogeochemical processes in an aquifer system.</title>
        <authorList>
            <person name="Anantharaman K."/>
            <person name="Brown C.T."/>
            <person name="Hug L.A."/>
            <person name="Sharon I."/>
            <person name="Castelle C.J."/>
            <person name="Probst A.J."/>
            <person name="Thomas B.C."/>
            <person name="Singh A."/>
            <person name="Wilkins M.J."/>
            <person name="Karaoz U."/>
            <person name="Brodie E.L."/>
            <person name="Williams K.H."/>
            <person name="Hubbard S.S."/>
            <person name="Banfield J.F."/>
        </authorList>
    </citation>
    <scope>NUCLEOTIDE SEQUENCE [LARGE SCALE GENOMIC DNA]</scope>
</reference>
<keyword evidence="9 11" id="KW-0665">Pyrimidine biosynthesis</keyword>
<dbReference type="PANTHER" id="PTHR42833">
    <property type="entry name" value="URIDYLATE KINASE"/>
    <property type="match status" value="1"/>
</dbReference>
<dbReference type="PANTHER" id="PTHR42833:SF4">
    <property type="entry name" value="URIDYLATE KINASE PUMPKIN, CHLOROPLASTIC"/>
    <property type="match status" value="1"/>
</dbReference>
<dbReference type="GO" id="GO:0044210">
    <property type="term" value="P:'de novo' CTP biosynthetic process"/>
    <property type="evidence" value="ECO:0007669"/>
    <property type="project" value="UniProtKB-UniRule"/>
</dbReference>
<evidence type="ECO:0000256" key="1">
    <source>
        <dbReference type="ARBA" id="ARBA00004496"/>
    </source>
</evidence>
<dbReference type="InterPro" id="IPR001048">
    <property type="entry name" value="Asp/Glu/Uridylate_kinase"/>
</dbReference>
<evidence type="ECO:0000256" key="8">
    <source>
        <dbReference type="ARBA" id="ARBA00022840"/>
    </source>
</evidence>
<evidence type="ECO:0000313" key="13">
    <source>
        <dbReference type="EMBL" id="OGY91512.1"/>
    </source>
</evidence>
<dbReference type="AlphaFoldDB" id="A0A1G2BQV7"/>
<evidence type="ECO:0000256" key="11">
    <source>
        <dbReference type="HAMAP-Rule" id="MF_01220"/>
    </source>
</evidence>
<evidence type="ECO:0000256" key="10">
    <source>
        <dbReference type="ARBA" id="ARBA00047767"/>
    </source>
</evidence>
<evidence type="ECO:0000256" key="4">
    <source>
        <dbReference type="ARBA" id="ARBA00022490"/>
    </source>
</evidence>
<dbReference type="GO" id="GO:0005737">
    <property type="term" value="C:cytoplasm"/>
    <property type="evidence" value="ECO:0007669"/>
    <property type="project" value="UniProtKB-SubCell"/>
</dbReference>
<dbReference type="UniPathway" id="UPA00159">
    <property type="reaction ID" value="UER00275"/>
</dbReference>
<dbReference type="EMBL" id="MHKO01000044">
    <property type="protein sequence ID" value="OGY91512.1"/>
    <property type="molecule type" value="Genomic_DNA"/>
</dbReference>
<comment type="pathway">
    <text evidence="2 11">Pyrimidine metabolism; CTP biosynthesis via de novo pathway; UDP from UMP (UMPK route): step 1/1.</text>
</comment>
<feature type="binding site" evidence="11">
    <location>
        <position position="168"/>
    </location>
    <ligand>
        <name>ATP</name>
        <dbReference type="ChEBI" id="CHEBI:30616"/>
    </ligand>
</feature>
<dbReference type="GO" id="GO:0006225">
    <property type="term" value="P:UDP biosynthetic process"/>
    <property type="evidence" value="ECO:0007669"/>
    <property type="project" value="TreeGrafter"/>
</dbReference>
<comment type="subcellular location">
    <subcellularLocation>
        <location evidence="1 11">Cytoplasm</location>
    </subcellularLocation>
</comment>
<comment type="activity regulation">
    <text evidence="11">Inhibited by UTP.</text>
</comment>
<evidence type="ECO:0000256" key="9">
    <source>
        <dbReference type="ARBA" id="ARBA00022975"/>
    </source>
</evidence>
<comment type="catalytic activity">
    <reaction evidence="10 11">
        <text>UMP + ATP = UDP + ADP</text>
        <dbReference type="Rhea" id="RHEA:24400"/>
        <dbReference type="ChEBI" id="CHEBI:30616"/>
        <dbReference type="ChEBI" id="CHEBI:57865"/>
        <dbReference type="ChEBI" id="CHEBI:58223"/>
        <dbReference type="ChEBI" id="CHEBI:456216"/>
        <dbReference type="EC" id="2.7.4.22"/>
    </reaction>
</comment>
<dbReference type="STRING" id="1798553.A3H70_05280"/>
<feature type="binding site" evidence="11">
    <location>
        <position position="73"/>
    </location>
    <ligand>
        <name>UMP</name>
        <dbReference type="ChEBI" id="CHEBI:57865"/>
    </ligand>
</feature>
<feature type="binding site" evidence="11">
    <location>
        <position position="54"/>
    </location>
    <ligand>
        <name>ATP</name>
        <dbReference type="ChEBI" id="CHEBI:30616"/>
    </ligand>
</feature>
<evidence type="ECO:0000256" key="2">
    <source>
        <dbReference type="ARBA" id="ARBA00004791"/>
    </source>
</evidence>
<feature type="domain" description="Aspartate/glutamate/uridylate kinase" evidence="12">
    <location>
        <begin position="6"/>
        <end position="215"/>
    </location>
</feature>
<dbReference type="EC" id="2.7.4.22" evidence="11"/>
<feature type="binding site" evidence="11">
    <location>
        <begin position="134"/>
        <end position="141"/>
    </location>
    <ligand>
        <name>UMP</name>
        <dbReference type="ChEBI" id="CHEBI:57865"/>
    </ligand>
</feature>
<sequence length="236" mass="25622">MKLKYKRILIKFSGEAFSGKKSFGLDFGSIRAIAKELVGLRRAGVDLAVVVGGGNIFRGRAIPRQTIDQATADYMGMIGTLINALALQAEIEKQGAETRVMTALSMKEVAEDYIRRKATSHLSKGRIVLFAAGTGNPYFTTDTAAALRALEIGAEVLLKATTHVDGVYTGDPNKDKKAKKLSEVTFQEALVQHLKIMDSTAFSLCQDNKLPTVVFKYEPGVLAKVLRGEKVGTLVR</sequence>
<comment type="caution">
    <text evidence="11">Lacks conserved residue(s) required for the propagation of feature annotation.</text>
</comment>
<protein>
    <recommendedName>
        <fullName evidence="11">Uridylate kinase</fullName>
        <shortName evidence="11">UK</shortName>
        <ecNumber evidence="11">2.7.4.22</ecNumber>
    </recommendedName>
    <alternativeName>
        <fullName evidence="11">Uridine monophosphate kinase</fullName>
        <shortName evidence="11">UMP kinase</shortName>
        <shortName evidence="11">UMPK</shortName>
    </alternativeName>
</protein>
<feature type="binding site" evidence="11">
    <location>
        <position position="58"/>
    </location>
    <ligand>
        <name>ATP</name>
        <dbReference type="ChEBI" id="CHEBI:30616"/>
    </ligand>
</feature>
<keyword evidence="7 11" id="KW-0418">Kinase</keyword>
<dbReference type="InterPro" id="IPR015963">
    <property type="entry name" value="Uridylate_kinase_bac"/>
</dbReference>
<comment type="caution">
    <text evidence="13">The sequence shown here is derived from an EMBL/GenBank/DDBJ whole genome shotgun (WGS) entry which is preliminary data.</text>
</comment>
<evidence type="ECO:0000313" key="14">
    <source>
        <dbReference type="Proteomes" id="UP000178109"/>
    </source>
</evidence>
<proteinExistence type="inferred from homology"/>
<dbReference type="InterPro" id="IPR011817">
    <property type="entry name" value="Uridylate_kinase"/>
</dbReference>
<feature type="binding site" evidence="11">
    <location>
        <position position="171"/>
    </location>
    <ligand>
        <name>ATP</name>
        <dbReference type="ChEBI" id="CHEBI:30616"/>
    </ligand>
</feature>
<evidence type="ECO:0000256" key="3">
    <source>
        <dbReference type="ARBA" id="ARBA00007614"/>
    </source>
</evidence>
<evidence type="ECO:0000256" key="5">
    <source>
        <dbReference type="ARBA" id="ARBA00022679"/>
    </source>
</evidence>
<dbReference type="Gene3D" id="3.40.1160.10">
    <property type="entry name" value="Acetylglutamate kinase-like"/>
    <property type="match status" value="1"/>
</dbReference>
<feature type="binding site" evidence="11">
    <location>
        <begin position="11"/>
        <end position="14"/>
    </location>
    <ligand>
        <name>ATP</name>
        <dbReference type="ChEBI" id="CHEBI:30616"/>
    </ligand>
</feature>
<gene>
    <name evidence="11" type="primary">pyrH</name>
    <name evidence="13" type="ORF">A3H70_05280</name>
</gene>
<keyword evidence="5 11" id="KW-0808">Transferase</keyword>
<dbReference type="NCBIfam" id="TIGR02075">
    <property type="entry name" value="pyrH_bact"/>
    <property type="match status" value="1"/>
</dbReference>
<dbReference type="HAMAP" id="MF_01220_B">
    <property type="entry name" value="PyrH_B"/>
    <property type="match status" value="1"/>
</dbReference>
<organism evidence="13 14">
    <name type="scientific">Candidatus Komeilibacteria bacterium RIFCSPLOWO2_02_FULL_48_11</name>
    <dbReference type="NCBI Taxonomy" id="1798553"/>
    <lineage>
        <taxon>Bacteria</taxon>
        <taxon>Candidatus Komeiliibacteriota</taxon>
    </lineage>
</organism>
<dbReference type="Proteomes" id="UP000178109">
    <property type="component" value="Unassembled WGS sequence"/>
</dbReference>
<comment type="function">
    <text evidence="11">Catalyzes the reversible phosphorylation of UMP to UDP.</text>
</comment>
<comment type="subunit">
    <text evidence="11">Homohexamer.</text>
</comment>
<evidence type="ECO:0000259" key="12">
    <source>
        <dbReference type="Pfam" id="PF00696"/>
    </source>
</evidence>
<keyword evidence="4 11" id="KW-0963">Cytoplasm</keyword>
<keyword evidence="8 11" id="KW-0067">ATP-binding</keyword>
<evidence type="ECO:0000256" key="7">
    <source>
        <dbReference type="ARBA" id="ARBA00022777"/>
    </source>
</evidence>
<dbReference type="PIRSF" id="PIRSF005650">
    <property type="entry name" value="Uridylate_kin"/>
    <property type="match status" value="1"/>
</dbReference>
<dbReference type="Pfam" id="PF00696">
    <property type="entry name" value="AA_kinase"/>
    <property type="match status" value="1"/>
</dbReference>
<feature type="binding site" evidence="11">
    <location>
        <position position="161"/>
    </location>
    <ligand>
        <name>ATP</name>
        <dbReference type="ChEBI" id="CHEBI:30616"/>
    </ligand>
</feature>
<name>A0A1G2BQV7_9BACT</name>
<dbReference type="GO" id="GO:0005524">
    <property type="term" value="F:ATP binding"/>
    <property type="evidence" value="ECO:0007669"/>
    <property type="project" value="UniProtKB-KW"/>
</dbReference>
<dbReference type="GO" id="GO:0033862">
    <property type="term" value="F:UMP kinase activity"/>
    <property type="evidence" value="ECO:0007669"/>
    <property type="project" value="UniProtKB-EC"/>
</dbReference>
<feature type="binding site" evidence="11">
    <location>
        <position position="53"/>
    </location>
    <ligand>
        <name>UMP</name>
        <dbReference type="ChEBI" id="CHEBI:57865"/>
    </ligand>
</feature>
<evidence type="ECO:0000256" key="6">
    <source>
        <dbReference type="ARBA" id="ARBA00022741"/>
    </source>
</evidence>